<dbReference type="SUPFAM" id="SSF56219">
    <property type="entry name" value="DNase I-like"/>
    <property type="match status" value="1"/>
</dbReference>
<comment type="subcellular location">
    <subcellularLocation>
        <location evidence="1">Nucleus</location>
    </subcellularLocation>
</comment>
<sequence length="677" mass="77585">MLRRKQRSSFDQISEFDRGRIVAYRDCGLYFREIGSRVGRSQTTIMRICDRYMQEGTTDRRVRSHPPQCTTSRADRQILRMTVTDRSVISRIVAQHIPSVTHHPVSSRTIRRRLQQSSLFARRPLLRLPLTQYHSCLCRQWCDERSMWTAECNEIVFTDESRFCLQHHGGRILVWRHRGERILNSCVMHRHTGSAQGIMVFSGIGYHSPTTLVRIAGTLNSQHYISEELTFLTFRACPQAYFNRITSSAATPDQLWQRVEAACSAVPQEYIQSLFESMPRRVAAGLEKINQRLQQLETSLETTSKVASDNSKRIADLEGRLEHCEMKQRERNLIFYGFEGTENETPDAPRSCVLNLISSSMQIPEEIGLEQCRRISRKANSPLLIEVPDYKQRILLLRNAFKLRDKKIFLNKDYPATFDIFVLTETWCQNPMNFAVENYKIHHSSALKTLKRGRSLGGVIMGVSKRIQPLIEKVEVESQWISAIFKLVPTADSLLVFMIFVYLPPIQTQLENLKKLFSYIENKLQEGFEIVLYGDLNVRTCDLGDFHNLLDTTTLLSASRASSDPVSSSLSETLVDFFDDISLTILNGRSTSDRNGNFTFISSQGSSVIDLAVVSPALLELIVDLSVECMPYSDHLPLVLKLKGLNNMKKNQKKRTNTLMIYRMPSAMLETLLNFGR</sequence>
<evidence type="ECO:0000313" key="3">
    <source>
        <dbReference type="EMBL" id="UYV84666.1"/>
    </source>
</evidence>
<gene>
    <name evidence="3" type="ORF">LAZ67_X003040</name>
</gene>
<dbReference type="SUPFAM" id="SSF46689">
    <property type="entry name" value="Homeodomain-like"/>
    <property type="match status" value="1"/>
</dbReference>
<dbReference type="InterPro" id="IPR036397">
    <property type="entry name" value="RNaseH_sf"/>
</dbReference>
<keyword evidence="4" id="KW-1185">Reference proteome</keyword>
<dbReference type="InterPro" id="IPR005135">
    <property type="entry name" value="Endo/exonuclease/phosphatase"/>
</dbReference>
<evidence type="ECO:0000259" key="2">
    <source>
        <dbReference type="Pfam" id="PF14529"/>
    </source>
</evidence>
<organism evidence="3 4">
    <name type="scientific">Cordylochernes scorpioides</name>
    <dbReference type="NCBI Taxonomy" id="51811"/>
    <lineage>
        <taxon>Eukaryota</taxon>
        <taxon>Metazoa</taxon>
        <taxon>Ecdysozoa</taxon>
        <taxon>Arthropoda</taxon>
        <taxon>Chelicerata</taxon>
        <taxon>Arachnida</taxon>
        <taxon>Pseudoscorpiones</taxon>
        <taxon>Cheliferoidea</taxon>
        <taxon>Chernetidae</taxon>
        <taxon>Cordylochernes</taxon>
    </lineage>
</organism>
<feature type="domain" description="Endonuclease/exonuclease/phosphatase" evidence="2">
    <location>
        <begin position="497"/>
        <end position="638"/>
    </location>
</feature>
<proteinExistence type="predicted"/>
<protein>
    <recommendedName>
        <fullName evidence="2">Endonuclease/exonuclease/phosphatase domain-containing protein</fullName>
    </recommendedName>
</protein>
<evidence type="ECO:0000256" key="1">
    <source>
        <dbReference type="ARBA" id="ARBA00004123"/>
    </source>
</evidence>
<dbReference type="Pfam" id="PF14529">
    <property type="entry name" value="Exo_endo_phos_2"/>
    <property type="match status" value="1"/>
</dbReference>
<dbReference type="Gene3D" id="3.60.10.10">
    <property type="entry name" value="Endonuclease/exonuclease/phosphatase"/>
    <property type="match status" value="1"/>
</dbReference>
<dbReference type="Proteomes" id="UP001235939">
    <property type="component" value="Chromosome X"/>
</dbReference>
<name>A0ABY6LU91_9ARAC</name>
<accession>A0ABY6LU91</accession>
<dbReference type="EMBL" id="CP092886">
    <property type="protein sequence ID" value="UYV84666.1"/>
    <property type="molecule type" value="Genomic_DNA"/>
</dbReference>
<dbReference type="InterPro" id="IPR009057">
    <property type="entry name" value="Homeodomain-like_sf"/>
</dbReference>
<reference evidence="3 4" key="1">
    <citation type="submission" date="2022-03" db="EMBL/GenBank/DDBJ databases">
        <title>A chromosomal length assembly of Cordylochernes scorpioides.</title>
        <authorList>
            <person name="Zeh D."/>
            <person name="Zeh J."/>
        </authorList>
    </citation>
    <scope>NUCLEOTIDE SEQUENCE [LARGE SCALE GENOMIC DNA]</scope>
    <source>
        <strain evidence="3">IN4F17</strain>
        <tissue evidence="3">Whole Body</tissue>
    </source>
</reference>
<dbReference type="Gene3D" id="3.30.420.10">
    <property type="entry name" value="Ribonuclease H-like superfamily/Ribonuclease H"/>
    <property type="match status" value="1"/>
</dbReference>
<evidence type="ECO:0000313" key="4">
    <source>
        <dbReference type="Proteomes" id="UP001235939"/>
    </source>
</evidence>
<dbReference type="InterPro" id="IPR036691">
    <property type="entry name" value="Endo/exonu/phosph_ase_sf"/>
</dbReference>